<dbReference type="InterPro" id="IPR043504">
    <property type="entry name" value="Peptidase_S1_PA_chymotrypsin"/>
</dbReference>
<dbReference type="Gene3D" id="2.40.10.10">
    <property type="entry name" value="Trypsin-like serine proteases"/>
    <property type="match status" value="2"/>
</dbReference>
<evidence type="ECO:0000256" key="1">
    <source>
        <dbReference type="SAM" id="SignalP"/>
    </source>
</evidence>
<feature type="signal peptide" evidence="1">
    <location>
        <begin position="1"/>
        <end position="27"/>
    </location>
</feature>
<protein>
    <recommendedName>
        <fullName evidence="4">Peptidase S1 domain-containing protein</fullName>
    </recommendedName>
</protein>
<reference evidence="2 3" key="1">
    <citation type="submission" date="2018-06" db="EMBL/GenBank/DDBJ databases">
        <title>Comparative genomics reveals the genomic features of Rhizophagus irregularis, R. cerebriforme, R. diaphanum and Gigaspora rosea, and their symbiotic lifestyle signature.</title>
        <authorList>
            <person name="Morin E."/>
            <person name="San Clemente H."/>
            <person name="Chen E.C.H."/>
            <person name="De La Providencia I."/>
            <person name="Hainaut M."/>
            <person name="Kuo A."/>
            <person name="Kohler A."/>
            <person name="Murat C."/>
            <person name="Tang N."/>
            <person name="Roy S."/>
            <person name="Loubradou J."/>
            <person name="Henrissat B."/>
            <person name="Grigoriev I.V."/>
            <person name="Corradi N."/>
            <person name="Roux C."/>
            <person name="Martin F.M."/>
        </authorList>
    </citation>
    <scope>NUCLEOTIDE SEQUENCE [LARGE SCALE GENOMIC DNA]</scope>
    <source>
        <strain evidence="2 3">DAOM 194757</strain>
    </source>
</reference>
<keyword evidence="1" id="KW-0732">Signal</keyword>
<evidence type="ECO:0000313" key="2">
    <source>
        <dbReference type="EMBL" id="RIB26114.1"/>
    </source>
</evidence>
<dbReference type="Proteomes" id="UP000266673">
    <property type="component" value="Unassembled WGS sequence"/>
</dbReference>
<gene>
    <name evidence="2" type="ORF">C2G38_331543</name>
</gene>
<accession>A0A397VU70</accession>
<proteinExistence type="predicted"/>
<dbReference type="InterPro" id="IPR009003">
    <property type="entry name" value="Peptidase_S1_PA"/>
</dbReference>
<evidence type="ECO:0008006" key="4">
    <source>
        <dbReference type="Google" id="ProtNLM"/>
    </source>
</evidence>
<feature type="chain" id="PRO_5017302314" description="Peptidase S1 domain-containing protein" evidence="1">
    <location>
        <begin position="28"/>
        <end position="423"/>
    </location>
</feature>
<dbReference type="EMBL" id="QKWP01000148">
    <property type="protein sequence ID" value="RIB26114.1"/>
    <property type="molecule type" value="Genomic_DNA"/>
</dbReference>
<dbReference type="OrthoDB" id="2345133at2759"/>
<name>A0A397VU70_9GLOM</name>
<comment type="caution">
    <text evidence="2">The sequence shown here is derived from an EMBL/GenBank/DDBJ whole genome shotgun (WGS) entry which is preliminary data.</text>
</comment>
<sequence length="423" mass="47205">MKNIYIYLKTLLIAFVFILQNCSIVNALICSKTDPINCLQFEPLARLWNVSNEEVPKLLDLEKILISIDSKLQPLLNGLSFGGTYIDIKAGKINVNTVDQSKVNEIRNKMKNDQDFVNFMAANNTLSQLNSTFNQTFILAQQFNITNYEINIEPEFNNVVIYLNMHDGKNKKFIENVETLNPSPIIKPLSNKEKEEILFNSSTLVEKRNIYILVDGGNKIVSVNDHANGTLACSAGFWMKKNNEDFIVTAGHCPDHFPSLFYVYSFQDNHLIGPMNSRFIGSYDMGFIKKTNTNIMLRPVIRQFDIINLRFLQFFIVGSSEITSCGIHICKAGQITGIGCGFVSAINSISDFDDRVLIRTIVVANMPNNDGDSGGSMFRYNGLNGQSNLADAVDIHIGGIPGIQAVGMPINIAFELGYPLVTI</sequence>
<dbReference type="AlphaFoldDB" id="A0A397VU70"/>
<dbReference type="CDD" id="cd21112">
    <property type="entry name" value="alphaLP-like"/>
    <property type="match status" value="1"/>
</dbReference>
<organism evidence="2 3">
    <name type="scientific">Gigaspora rosea</name>
    <dbReference type="NCBI Taxonomy" id="44941"/>
    <lineage>
        <taxon>Eukaryota</taxon>
        <taxon>Fungi</taxon>
        <taxon>Fungi incertae sedis</taxon>
        <taxon>Mucoromycota</taxon>
        <taxon>Glomeromycotina</taxon>
        <taxon>Glomeromycetes</taxon>
        <taxon>Diversisporales</taxon>
        <taxon>Gigasporaceae</taxon>
        <taxon>Gigaspora</taxon>
    </lineage>
</organism>
<keyword evidence="3" id="KW-1185">Reference proteome</keyword>
<dbReference type="SUPFAM" id="SSF50494">
    <property type="entry name" value="Trypsin-like serine proteases"/>
    <property type="match status" value="1"/>
</dbReference>
<evidence type="ECO:0000313" key="3">
    <source>
        <dbReference type="Proteomes" id="UP000266673"/>
    </source>
</evidence>